<feature type="transmembrane region" description="Helical" evidence="6">
    <location>
        <begin position="12"/>
        <end position="30"/>
    </location>
</feature>
<dbReference type="AlphaFoldDB" id="A0A849SH68"/>
<proteinExistence type="inferred from homology"/>
<reference evidence="7 8" key="1">
    <citation type="submission" date="2020-04" db="EMBL/GenBank/DDBJ databases">
        <title>Metagenomic profiling of ammonia- and methane-oxidizing microorganisms in a Dutch drinking water treatment plant.</title>
        <authorList>
            <person name="Poghosyan L."/>
            <person name="Leucker S."/>
        </authorList>
    </citation>
    <scope>NUCLEOTIDE SEQUENCE [LARGE SCALE GENOMIC DNA]</scope>
    <source>
        <strain evidence="7">S-RSF-IL-03</strain>
    </source>
</reference>
<accession>A0A849SH68</accession>
<feature type="transmembrane region" description="Helical" evidence="6">
    <location>
        <begin position="135"/>
        <end position="153"/>
    </location>
</feature>
<feature type="transmembrane region" description="Helical" evidence="6">
    <location>
        <begin position="228"/>
        <end position="245"/>
    </location>
</feature>
<feature type="transmembrane region" description="Helical" evidence="6">
    <location>
        <begin position="108"/>
        <end position="129"/>
    </location>
</feature>
<evidence type="ECO:0000256" key="3">
    <source>
        <dbReference type="ARBA" id="ARBA00022692"/>
    </source>
</evidence>
<keyword evidence="3 6" id="KW-0812">Transmembrane</keyword>
<dbReference type="EMBL" id="JABFRW010000172">
    <property type="protein sequence ID" value="NOT35088.1"/>
    <property type="molecule type" value="Genomic_DNA"/>
</dbReference>
<feature type="transmembrane region" description="Helical" evidence="6">
    <location>
        <begin position="257"/>
        <end position="275"/>
    </location>
</feature>
<keyword evidence="5 6" id="KW-0472">Membrane</keyword>
<evidence type="ECO:0000256" key="1">
    <source>
        <dbReference type="ARBA" id="ARBA00004141"/>
    </source>
</evidence>
<comment type="caution">
    <text evidence="7">The sequence shown here is derived from an EMBL/GenBank/DDBJ whole genome shotgun (WGS) entry which is preliminary data.</text>
</comment>
<comment type="similarity">
    <text evidence="2">Belongs to the TerC family.</text>
</comment>
<evidence type="ECO:0000256" key="2">
    <source>
        <dbReference type="ARBA" id="ARBA00007511"/>
    </source>
</evidence>
<evidence type="ECO:0000256" key="4">
    <source>
        <dbReference type="ARBA" id="ARBA00022989"/>
    </source>
</evidence>
<dbReference type="NCBIfam" id="TIGR03718">
    <property type="entry name" value="R_switched_Alx"/>
    <property type="match status" value="1"/>
</dbReference>
<evidence type="ECO:0000313" key="8">
    <source>
        <dbReference type="Proteomes" id="UP000580839"/>
    </source>
</evidence>
<feature type="transmembrane region" description="Helical" evidence="6">
    <location>
        <begin position="281"/>
        <end position="304"/>
    </location>
</feature>
<evidence type="ECO:0000256" key="5">
    <source>
        <dbReference type="ARBA" id="ARBA00023136"/>
    </source>
</evidence>
<dbReference type="InterPro" id="IPR005496">
    <property type="entry name" value="Integral_membrane_TerC"/>
</dbReference>
<dbReference type="InterPro" id="IPR022369">
    <property type="entry name" value="Integral_membrane_TerC_rswitch"/>
</dbReference>
<protein>
    <submittedName>
        <fullName evidence="7">TerC family protein</fullName>
    </submittedName>
</protein>
<dbReference type="PANTHER" id="PTHR30238:SF0">
    <property type="entry name" value="THYLAKOID MEMBRANE PROTEIN TERC, CHLOROPLASTIC"/>
    <property type="match status" value="1"/>
</dbReference>
<keyword evidence="4 6" id="KW-1133">Transmembrane helix</keyword>
<evidence type="ECO:0000256" key="6">
    <source>
        <dbReference type="SAM" id="Phobius"/>
    </source>
</evidence>
<feature type="transmembrane region" description="Helical" evidence="6">
    <location>
        <begin position="190"/>
        <end position="208"/>
    </location>
</feature>
<dbReference type="Proteomes" id="UP000580839">
    <property type="component" value="Unassembled WGS sequence"/>
</dbReference>
<gene>
    <name evidence="7" type="ORF">HOP12_13135</name>
</gene>
<organism evidence="7 8">
    <name type="scientific">Eiseniibacteriota bacterium</name>
    <dbReference type="NCBI Taxonomy" id="2212470"/>
    <lineage>
        <taxon>Bacteria</taxon>
        <taxon>Candidatus Eiseniibacteriota</taxon>
    </lineage>
</organism>
<name>A0A849SH68_UNCEI</name>
<feature type="transmembrane region" description="Helical" evidence="6">
    <location>
        <begin position="74"/>
        <end position="96"/>
    </location>
</feature>
<sequence length="328" mass="36795">MSLDFLRDPTFAWVSLAVFVVVSLAVDMIIHRKSHELALKEALVGSAFWVSLGLLFNLAVFLSRGPQAGTEFLTGYIIELSLSVDNLFVFMVLFRYFRVPAAFQHRVLFWGIFGAVVMRLIFVFAGVALLERFHWLMYVFGAILVWSGIKMFTQHEVEVHPEKNPILRLFARFVPMTADYERDRFFVKRAGVLMATPLVMVLIMIEITDLVFAVDSIPAVLAVTRDPFIVFSSNIFAVLGLRALFFSLNHVMKLFHYLHYGLAGILAFIGVKMILSDLIHMPTWLALGVVVVTLVGCIVASLIWPQRSPLEEPAPTGPPPHIGPDGDS</sequence>
<comment type="subcellular location">
    <subcellularLocation>
        <location evidence="1">Membrane</location>
        <topology evidence="1">Multi-pass membrane protein</topology>
    </subcellularLocation>
</comment>
<dbReference type="GO" id="GO:0016020">
    <property type="term" value="C:membrane"/>
    <property type="evidence" value="ECO:0007669"/>
    <property type="project" value="UniProtKB-SubCell"/>
</dbReference>
<evidence type="ECO:0000313" key="7">
    <source>
        <dbReference type="EMBL" id="NOT35088.1"/>
    </source>
</evidence>
<dbReference type="PANTHER" id="PTHR30238">
    <property type="entry name" value="MEMBRANE BOUND PREDICTED REDOX MODULATOR"/>
    <property type="match status" value="1"/>
</dbReference>
<dbReference type="Pfam" id="PF03741">
    <property type="entry name" value="TerC"/>
    <property type="match status" value="1"/>
</dbReference>
<feature type="transmembrane region" description="Helical" evidence="6">
    <location>
        <begin position="42"/>
        <end position="62"/>
    </location>
</feature>